<proteinExistence type="predicted"/>
<dbReference type="Gene3D" id="3.40.1000.10">
    <property type="entry name" value="Mog1/PsbP, alpha/beta/alpha sandwich"/>
    <property type="match status" value="1"/>
</dbReference>
<reference evidence="3 4" key="1">
    <citation type="submission" date="2017-12" db="EMBL/GenBank/DDBJ databases">
        <title>Characterization of six clinical isolates of Enterochimera gen. nov., a novel genus of the Yersiniaciae family and the three species Enterochimera arupensis sp. nov., Enterochimera coloradensis sp. nov, and Enterochimera californica sp. nov.</title>
        <authorList>
            <person name="Rossi A."/>
            <person name="Fisher M."/>
        </authorList>
    </citation>
    <scope>NUCLEOTIDE SEQUENCE [LARGE SCALE GENOMIC DNA]</scope>
    <source>
        <strain evidence="4">2015-Iso6</strain>
    </source>
</reference>
<evidence type="ECO:0000256" key="2">
    <source>
        <dbReference type="SAM" id="SignalP"/>
    </source>
</evidence>
<dbReference type="EMBL" id="PJZF01000006">
    <property type="protein sequence ID" value="PLR37932.1"/>
    <property type="molecule type" value="Genomic_DNA"/>
</dbReference>
<name>A0A2N5E8E0_9GAMM</name>
<feature type="signal peptide" evidence="2">
    <location>
        <begin position="1"/>
        <end position="21"/>
    </location>
</feature>
<feature type="compositionally biased region" description="Polar residues" evidence="1">
    <location>
        <begin position="43"/>
        <end position="59"/>
    </location>
</feature>
<organism evidence="3 4">
    <name type="scientific">Chimaeribacter californicus</name>
    <dbReference type="NCBI Taxonomy" id="2060067"/>
    <lineage>
        <taxon>Bacteria</taxon>
        <taxon>Pseudomonadati</taxon>
        <taxon>Pseudomonadota</taxon>
        <taxon>Gammaproteobacteria</taxon>
        <taxon>Enterobacterales</taxon>
        <taxon>Yersiniaceae</taxon>
        <taxon>Chimaeribacter</taxon>
    </lineage>
</organism>
<evidence type="ECO:0000313" key="3">
    <source>
        <dbReference type="EMBL" id="PLR37932.1"/>
    </source>
</evidence>
<dbReference type="RefSeq" id="WP_101815890.1">
    <property type="nucleotide sequence ID" value="NZ_PJZF01000006.1"/>
</dbReference>
<keyword evidence="2" id="KW-0732">Signal</keyword>
<evidence type="ECO:0000313" key="4">
    <source>
        <dbReference type="Proteomes" id="UP000234240"/>
    </source>
</evidence>
<protein>
    <submittedName>
        <fullName evidence="3">DUF1795 domain-containing protein</fullName>
    </submittedName>
</protein>
<keyword evidence="4" id="KW-1185">Reference proteome</keyword>
<feature type="chain" id="PRO_5014937328" evidence="2">
    <location>
        <begin position="22"/>
        <end position="225"/>
    </location>
</feature>
<accession>A0A2N5E8E0</accession>
<dbReference type="AlphaFoldDB" id="A0A2N5E8E0"/>
<feature type="region of interest" description="Disordered" evidence="1">
    <location>
        <begin position="24"/>
        <end position="61"/>
    </location>
</feature>
<evidence type="ECO:0000256" key="1">
    <source>
        <dbReference type="SAM" id="MobiDB-lite"/>
    </source>
</evidence>
<dbReference type="PROSITE" id="PS51257">
    <property type="entry name" value="PROKAR_LIPOPROTEIN"/>
    <property type="match status" value="1"/>
</dbReference>
<gene>
    <name evidence="3" type="ORF">CYR55_09445</name>
</gene>
<comment type="caution">
    <text evidence="3">The sequence shown here is derived from an EMBL/GenBank/DDBJ whole genome shotgun (WGS) entry which is preliminary data.</text>
</comment>
<sequence length="225" mass="23687">MMLKSAMKFTAVALLAAGLMACDDKPDTTPTPPPPASKPTVAANPSSVSPETQVVQGSQPVPVAPANGVDVSLLTGKIGFHLPAGFSDQTQQAGIANTEQSHTQLFIDSHSRQLAVTSEVVPPAGQVIDTSDAAFAGLSKGLLNGLSNQYQDIKKTDEKTLTLGGQRFRRMDTEQRVKGQPVLATTLFTVLDKKVVTLQVVTPVNNGEAHDTLMKSITDSIKVKG</sequence>
<dbReference type="OrthoDB" id="6497231at2"/>
<dbReference type="Proteomes" id="UP000234240">
    <property type="component" value="Unassembled WGS sequence"/>
</dbReference>